<gene>
    <name evidence="1" type="ORF">LACFE_CDS0401</name>
</gene>
<sequence>MFFEGFYKVNFMSSLLITTIKYYTSDFLNRQRFLAKKLKTLAKIF</sequence>
<name>A0A1D7ZVG8_LIMFE</name>
<dbReference type="EMBL" id="CP017151">
    <property type="protein sequence ID" value="AOR73874.1"/>
    <property type="molecule type" value="Genomic_DNA"/>
</dbReference>
<dbReference type="AlphaFoldDB" id="A0A1D7ZVG8"/>
<organism evidence="1 2">
    <name type="scientific">Limosilactobacillus fermentum</name>
    <name type="common">Lactobacillus fermentum</name>
    <dbReference type="NCBI Taxonomy" id="1613"/>
    <lineage>
        <taxon>Bacteria</taxon>
        <taxon>Bacillati</taxon>
        <taxon>Bacillota</taxon>
        <taxon>Bacilli</taxon>
        <taxon>Lactobacillales</taxon>
        <taxon>Lactobacillaceae</taxon>
        <taxon>Limosilactobacillus</taxon>
    </lineage>
</organism>
<proteinExistence type="predicted"/>
<evidence type="ECO:0000313" key="1">
    <source>
        <dbReference type="EMBL" id="AOR73874.1"/>
    </source>
</evidence>
<dbReference type="Proteomes" id="UP000094714">
    <property type="component" value="Chromosome"/>
</dbReference>
<protein>
    <submittedName>
        <fullName evidence="1">Uncharacterized protein</fullName>
    </submittedName>
</protein>
<reference evidence="1 2" key="1">
    <citation type="submission" date="2016-09" db="EMBL/GenBank/DDBJ databases">
        <title>Genome Sequence of the Lactobacillus fermentum strain NCC2970 (CNCM I-5068).</title>
        <authorList>
            <person name="Barretto C."/>
            <person name="Ngom-Bru C."/>
            <person name="Genevaz A."/>
            <person name="Fournier C."/>
            <person name="Moine D."/>
            <person name="Kassam M."/>
            <person name="Iltis A."/>
            <person name="Sagory-Zalkind P."/>
            <person name="Faucherand G."/>
            <person name="Descombes P."/>
            <person name="Duboux S."/>
        </authorList>
    </citation>
    <scope>NUCLEOTIDE SEQUENCE [LARGE SCALE GENOMIC DNA]</scope>
    <source>
        <strain evidence="1 2">NCC2970</strain>
    </source>
</reference>
<evidence type="ECO:0000313" key="2">
    <source>
        <dbReference type="Proteomes" id="UP000094714"/>
    </source>
</evidence>
<accession>A0A1D7ZVG8</accession>